<dbReference type="AlphaFoldDB" id="A0A3N9TH23"/>
<dbReference type="InterPro" id="IPR021736">
    <property type="entry name" value="DUF3305"/>
</dbReference>
<dbReference type="OrthoDB" id="5586738at2"/>
<proteinExistence type="predicted"/>
<keyword evidence="2" id="KW-1185">Reference proteome</keyword>
<dbReference type="RefSeq" id="WP_124937051.1">
    <property type="nucleotide sequence ID" value="NZ_RJVQ01000003.1"/>
</dbReference>
<dbReference type="Proteomes" id="UP000281112">
    <property type="component" value="Unassembled WGS sequence"/>
</dbReference>
<dbReference type="Pfam" id="PF11749">
    <property type="entry name" value="DUF3305"/>
    <property type="match status" value="1"/>
</dbReference>
<comment type="caution">
    <text evidence="1">The sequence shown here is derived from an EMBL/GenBank/DDBJ whole genome shotgun (WGS) entry which is preliminary data.</text>
</comment>
<organism evidence="1 2">
    <name type="scientific">Vibrio viridaestus</name>
    <dbReference type="NCBI Taxonomy" id="2487322"/>
    <lineage>
        <taxon>Bacteria</taxon>
        <taxon>Pseudomonadati</taxon>
        <taxon>Pseudomonadota</taxon>
        <taxon>Gammaproteobacteria</taxon>
        <taxon>Vibrionales</taxon>
        <taxon>Vibrionaceae</taxon>
        <taxon>Vibrio</taxon>
    </lineage>
</organism>
<accession>A0A3N9TH23</accession>
<sequence length="131" mass="15299">MSQTMFEISDTFRTHNSWSIACEFVDHSIITGAWVTKQKQLIGFNLNPDKVTNKSVILNLYSNEKKDYRANLKTEHPKLFIVIESIEGEQDRLLMATASRRVSDRFTEKGFLVLSKDMPDEVTEWLKEYTY</sequence>
<gene>
    <name evidence="1" type="ORF">EES38_10095</name>
</gene>
<evidence type="ECO:0000313" key="1">
    <source>
        <dbReference type="EMBL" id="RQW63587.1"/>
    </source>
</evidence>
<evidence type="ECO:0000313" key="2">
    <source>
        <dbReference type="Proteomes" id="UP000281112"/>
    </source>
</evidence>
<reference evidence="1 2" key="1">
    <citation type="submission" date="2018-11" db="EMBL/GenBank/DDBJ databases">
        <title>Vibrio LJC006 sp. nov., isolated from seawater during the bloom of the enteromorpha.</title>
        <authorList>
            <person name="Liang J."/>
        </authorList>
    </citation>
    <scope>NUCLEOTIDE SEQUENCE [LARGE SCALE GENOMIC DNA]</scope>
    <source>
        <strain evidence="1 2">LJC006</strain>
    </source>
</reference>
<dbReference type="EMBL" id="RJVQ01000003">
    <property type="protein sequence ID" value="RQW63587.1"/>
    <property type="molecule type" value="Genomic_DNA"/>
</dbReference>
<name>A0A3N9TH23_9VIBR</name>
<protein>
    <submittedName>
        <fullName evidence="1">DUF3305 domain-containing protein</fullName>
    </submittedName>
</protein>